<dbReference type="GO" id="GO:0008361">
    <property type="term" value="P:regulation of cell size"/>
    <property type="evidence" value="ECO:0007669"/>
    <property type="project" value="EnsemblFungi"/>
</dbReference>
<dbReference type="PROSITE" id="PS50102">
    <property type="entry name" value="RRM"/>
    <property type="match status" value="1"/>
</dbReference>
<dbReference type="FunFam" id="3.30.70.330:FF:000089">
    <property type="entry name" value="RNA binding protein"/>
    <property type="match status" value="1"/>
</dbReference>
<feature type="region of interest" description="Disordered" evidence="4">
    <location>
        <begin position="248"/>
        <end position="282"/>
    </location>
</feature>
<protein>
    <recommendedName>
        <fullName evidence="5">RRM domain-containing protein</fullName>
    </recommendedName>
</protein>
<dbReference type="Gene3D" id="3.30.70.330">
    <property type="match status" value="1"/>
</dbReference>
<sequence>MPLIHETETLNDTSMMFQNENRGEYQTTNTSIPALGDLSPKHKQALGLHTVNGSNFKGQQSPLQLTSMLNSLTLSQDNQAVANMRNYNGPFVLILRNLPNEISLRECHAVFALAHNILSMELVKSENSEKDEPFLKVQIDSLVNAASYAMILSSKSDIFGPDCPMKSYVELFDQPTNQQVPYNELSQLNQSYRLGSDLNNLHNFKNIIPLAANSNIPSVFDGSTLPKKSRFSFSDNFSNESNLVNNTTENQHVSTGNSLNPQGSQSIPGHPQSFQELSATSSMQQGNVGKSILMMESDDINDAIWGSNGITFNNATTGSNSTVPMFEWNSGGSRKQNNLFGFSQQTNNMPNQSVQGSTAQLSNISSDGYLPANNNISSFGIPPSVNSSTQQMLSPLDSTLPANQHHPNISSQSSTFNINDKLSTDSQAAKNQSQTPHRMQPMRNTRNSQESIGLQKNSSTPSLSYSNLANTGAISQADLSLLAKVPPPANPADQNPPCNTLYVGNLPSDATEQELRQLFSVQQGFRRLSFRNKNNNGNGHGPICFVEFDDVSFATRALAELYGSQLPSATVSNKGGIRLSFSKNPLGVRGPNNRRNTSTPTLNGSSNSNNYSYIGNYGK</sequence>
<dbReference type="PANTHER" id="PTHR10501">
    <property type="entry name" value="U1 SMALL NUCLEAR RIBONUCLEOPROTEIN A/U2 SMALL NUCLEAR RIBONUCLEOPROTEIN B"/>
    <property type="match status" value="1"/>
</dbReference>
<dbReference type="HOGENOM" id="CLU_018359_0_0_1"/>
<dbReference type="RefSeq" id="XP_003688573.1">
    <property type="nucleotide sequence ID" value="XM_003688525.1"/>
</dbReference>
<dbReference type="STRING" id="1071381.G8C1W1"/>
<evidence type="ECO:0000313" key="7">
    <source>
        <dbReference type="Proteomes" id="UP000005666"/>
    </source>
</evidence>
<dbReference type="InterPro" id="IPR012677">
    <property type="entry name" value="Nucleotide-bd_a/b_plait_sf"/>
</dbReference>
<gene>
    <name evidence="6" type="primary">TPHA0O01720</name>
    <name evidence="6" type="ordered locus">TPHA_0O01720</name>
</gene>
<evidence type="ECO:0000259" key="5">
    <source>
        <dbReference type="PROSITE" id="PS50102"/>
    </source>
</evidence>
<feature type="region of interest" description="Disordered" evidence="4">
    <location>
        <begin position="381"/>
        <end position="467"/>
    </location>
</feature>
<dbReference type="SUPFAM" id="SSF54928">
    <property type="entry name" value="RNA-binding domain, RBD"/>
    <property type="match status" value="1"/>
</dbReference>
<organism evidence="6 7">
    <name type="scientific">Tetrapisispora phaffii (strain ATCC 24235 / CBS 4417 / NBRC 1672 / NRRL Y-8282 / UCD 70-5)</name>
    <name type="common">Yeast</name>
    <name type="synonym">Fabospora phaffii</name>
    <dbReference type="NCBI Taxonomy" id="1071381"/>
    <lineage>
        <taxon>Eukaryota</taxon>
        <taxon>Fungi</taxon>
        <taxon>Dikarya</taxon>
        <taxon>Ascomycota</taxon>
        <taxon>Saccharomycotina</taxon>
        <taxon>Saccharomycetes</taxon>
        <taxon>Saccharomycetales</taxon>
        <taxon>Saccharomycetaceae</taxon>
        <taxon>Tetrapisispora</taxon>
    </lineage>
</organism>
<keyword evidence="1" id="KW-0597">Phosphoprotein</keyword>
<evidence type="ECO:0000256" key="1">
    <source>
        <dbReference type="ARBA" id="ARBA00022553"/>
    </source>
</evidence>
<dbReference type="SMART" id="SM00360">
    <property type="entry name" value="RRM"/>
    <property type="match status" value="1"/>
</dbReference>
<dbReference type="GeneID" id="11530682"/>
<dbReference type="InterPro" id="IPR035979">
    <property type="entry name" value="RBD_domain_sf"/>
</dbReference>
<evidence type="ECO:0000256" key="4">
    <source>
        <dbReference type="SAM" id="MobiDB-lite"/>
    </source>
</evidence>
<dbReference type="GO" id="GO:0061157">
    <property type="term" value="P:mRNA destabilization"/>
    <property type="evidence" value="ECO:0007669"/>
    <property type="project" value="EnsemblFungi"/>
</dbReference>
<feature type="region of interest" description="Disordered" evidence="4">
    <location>
        <begin position="334"/>
        <end position="359"/>
    </location>
</feature>
<dbReference type="AlphaFoldDB" id="G8C1W1"/>
<dbReference type="KEGG" id="tpf:TPHA_0O01720"/>
<dbReference type="EMBL" id="HE612870">
    <property type="protein sequence ID" value="CCE66139.1"/>
    <property type="molecule type" value="Genomic_DNA"/>
</dbReference>
<accession>G8C1W1</accession>
<dbReference type="eggNOG" id="KOG0118">
    <property type="taxonomic scope" value="Eukaryota"/>
</dbReference>
<dbReference type="InterPro" id="IPR000504">
    <property type="entry name" value="RRM_dom"/>
</dbReference>
<reference evidence="6 7" key="1">
    <citation type="journal article" date="2011" name="Proc. Natl. Acad. Sci. U.S.A.">
        <title>Evolutionary erosion of yeast sex chromosomes by mating-type switching accidents.</title>
        <authorList>
            <person name="Gordon J.L."/>
            <person name="Armisen D."/>
            <person name="Proux-Wera E."/>
            <person name="Oheigeartaigh S.S."/>
            <person name="Byrne K.P."/>
            <person name="Wolfe K.H."/>
        </authorList>
    </citation>
    <scope>NUCLEOTIDE SEQUENCE [LARGE SCALE GENOMIC DNA]</scope>
    <source>
        <strain evidence="7">ATCC 24235 / CBS 4417 / NBRC 1672 / NRRL Y-8282 / UCD 70-5</strain>
    </source>
</reference>
<dbReference type="Proteomes" id="UP000005666">
    <property type="component" value="Chromosome 15"/>
</dbReference>
<dbReference type="GO" id="GO:0003723">
    <property type="term" value="F:RNA binding"/>
    <property type="evidence" value="ECO:0007669"/>
    <property type="project" value="UniProtKB-UniRule"/>
</dbReference>
<keyword evidence="7" id="KW-1185">Reference proteome</keyword>
<feature type="compositionally biased region" description="Low complexity" evidence="4">
    <location>
        <begin position="603"/>
        <end position="619"/>
    </location>
</feature>
<evidence type="ECO:0000256" key="2">
    <source>
        <dbReference type="ARBA" id="ARBA00022884"/>
    </source>
</evidence>
<evidence type="ECO:0000313" key="6">
    <source>
        <dbReference type="EMBL" id="CCE66139.1"/>
    </source>
</evidence>
<dbReference type="OrthoDB" id="431169at2759"/>
<evidence type="ECO:0000256" key="3">
    <source>
        <dbReference type="PROSITE-ProRule" id="PRU00176"/>
    </source>
</evidence>
<dbReference type="Pfam" id="PF00076">
    <property type="entry name" value="RRM_1"/>
    <property type="match status" value="1"/>
</dbReference>
<keyword evidence="2 3" id="KW-0694">RNA-binding</keyword>
<feature type="region of interest" description="Disordered" evidence="4">
    <location>
        <begin position="581"/>
        <end position="619"/>
    </location>
</feature>
<name>G8C1W1_TETPH</name>
<proteinExistence type="predicted"/>
<feature type="compositionally biased region" description="Polar residues" evidence="4">
    <location>
        <begin position="593"/>
        <end position="602"/>
    </location>
</feature>
<feature type="domain" description="RRM" evidence="5">
    <location>
        <begin position="499"/>
        <end position="584"/>
    </location>
</feature>